<feature type="region of interest" description="Disordered" evidence="1">
    <location>
        <begin position="164"/>
        <end position="221"/>
    </location>
</feature>
<evidence type="ECO:0000256" key="1">
    <source>
        <dbReference type="SAM" id="MobiDB-lite"/>
    </source>
</evidence>
<reference evidence="3" key="1">
    <citation type="submission" date="2022-06" db="EMBL/GenBank/DDBJ databases">
        <title>Complete genome sequences of two strains of the flax pathogen Septoria linicola.</title>
        <authorList>
            <person name="Lapalu N."/>
            <person name="Simon A."/>
            <person name="Demenou B."/>
            <person name="Paumier D."/>
            <person name="Guillot M.-P."/>
            <person name="Gout L."/>
            <person name="Valade R."/>
        </authorList>
    </citation>
    <scope>NUCLEOTIDE SEQUENCE</scope>
    <source>
        <strain evidence="3">SE15195</strain>
    </source>
</reference>
<dbReference type="Proteomes" id="UP001056384">
    <property type="component" value="Chromosome 5"/>
</dbReference>
<name>A0A9Q9AP29_9PEZI</name>
<feature type="compositionally biased region" description="Basic and acidic residues" evidence="1">
    <location>
        <begin position="115"/>
        <end position="126"/>
    </location>
</feature>
<feature type="compositionally biased region" description="Low complexity" evidence="1">
    <location>
        <begin position="170"/>
        <end position="211"/>
    </location>
</feature>
<dbReference type="OrthoDB" id="160645at2759"/>
<feature type="compositionally biased region" description="Polar residues" evidence="1">
    <location>
        <begin position="13"/>
        <end position="25"/>
    </location>
</feature>
<feature type="compositionally biased region" description="Basic and acidic residues" evidence="1">
    <location>
        <begin position="1"/>
        <end position="10"/>
    </location>
</feature>
<evidence type="ECO:0000256" key="2">
    <source>
        <dbReference type="SAM" id="Phobius"/>
    </source>
</evidence>
<evidence type="ECO:0000313" key="3">
    <source>
        <dbReference type="EMBL" id="USW53077.1"/>
    </source>
</evidence>
<keyword evidence="2" id="KW-0472">Membrane</keyword>
<keyword evidence="2" id="KW-1133">Transmembrane helix</keyword>
<accession>A0A9Q9AP29</accession>
<protein>
    <recommendedName>
        <fullName evidence="5">Apple domain-containing protein</fullName>
    </recommendedName>
</protein>
<evidence type="ECO:0000313" key="4">
    <source>
        <dbReference type="Proteomes" id="UP001056384"/>
    </source>
</evidence>
<organism evidence="3 4">
    <name type="scientific">Septoria linicola</name>
    <dbReference type="NCBI Taxonomy" id="215465"/>
    <lineage>
        <taxon>Eukaryota</taxon>
        <taxon>Fungi</taxon>
        <taxon>Dikarya</taxon>
        <taxon>Ascomycota</taxon>
        <taxon>Pezizomycotina</taxon>
        <taxon>Dothideomycetes</taxon>
        <taxon>Dothideomycetidae</taxon>
        <taxon>Mycosphaerellales</taxon>
        <taxon>Mycosphaerellaceae</taxon>
        <taxon>Septoria</taxon>
    </lineage>
</organism>
<feature type="region of interest" description="Disordered" evidence="1">
    <location>
        <begin position="1"/>
        <end position="25"/>
    </location>
</feature>
<feature type="region of interest" description="Disordered" evidence="1">
    <location>
        <begin position="94"/>
        <end position="127"/>
    </location>
</feature>
<keyword evidence="4" id="KW-1185">Reference proteome</keyword>
<gene>
    <name evidence="3" type="ORF">Slin15195_G063960</name>
</gene>
<dbReference type="EMBL" id="CP099422">
    <property type="protein sequence ID" value="USW53077.1"/>
    <property type="molecule type" value="Genomic_DNA"/>
</dbReference>
<proteinExistence type="predicted"/>
<sequence length="297" mass="31801">MSESDVKRETGQPLVSPQNTGDLKSVTASIEPYVVSPLSVDRQLQREIDLSYPEVCFLQQPGYNADEKYMPPRWYRSHPDHTHIEEKVDKTLDGGGAVPVSVTPQQQESGFDADSETREDVARAEATKQNPRRQLWIWIGIAAAVLVIIALAVGLDVGLGVRDSSDDNDTSTIPSNTSSAISPSQSSPDPPSTTSTPSSTRPTSSPTPSSTLVRCPASNSTTYTTNGKSFTIECGIDHSGGNIETMDADNLTTCIDSCAESKHCVGATFLGAACYLKRMWSDPVYGKSEVAGGRLVG</sequence>
<evidence type="ECO:0008006" key="5">
    <source>
        <dbReference type="Google" id="ProtNLM"/>
    </source>
</evidence>
<keyword evidence="2" id="KW-0812">Transmembrane</keyword>
<feature type="transmembrane region" description="Helical" evidence="2">
    <location>
        <begin position="135"/>
        <end position="155"/>
    </location>
</feature>
<dbReference type="AlphaFoldDB" id="A0A9Q9AP29"/>